<reference evidence="1 2" key="1">
    <citation type="submission" date="2019-11" db="EMBL/GenBank/DDBJ databases">
        <title>Whole genome sequencing identifies a novel species of the genus Arsenicicoccus isolated from human blood.</title>
        <authorList>
            <person name="Jeong J.H."/>
            <person name="Kweon O.J."/>
            <person name="Kim H.R."/>
            <person name="Kim T.-H."/>
            <person name="Ha S.-M."/>
            <person name="Lee M.-K."/>
        </authorList>
    </citation>
    <scope>NUCLEOTIDE SEQUENCE [LARGE SCALE GENOMIC DNA]</scope>
    <source>
        <strain evidence="1 2">MKL-02</strain>
    </source>
</reference>
<keyword evidence="2" id="KW-1185">Reference proteome</keyword>
<evidence type="ECO:0000313" key="2">
    <source>
        <dbReference type="Proteomes" id="UP000431092"/>
    </source>
</evidence>
<dbReference type="RefSeq" id="WP_154592222.1">
    <property type="nucleotide sequence ID" value="NZ_WLVL01000007.1"/>
</dbReference>
<organism evidence="1 2">
    <name type="scientific">Arsenicicoccus cauae</name>
    <dbReference type="NCBI Taxonomy" id="2663847"/>
    <lineage>
        <taxon>Bacteria</taxon>
        <taxon>Bacillati</taxon>
        <taxon>Actinomycetota</taxon>
        <taxon>Actinomycetes</taxon>
        <taxon>Micrococcales</taxon>
        <taxon>Intrasporangiaceae</taxon>
        <taxon>Arsenicicoccus</taxon>
    </lineage>
</organism>
<protein>
    <submittedName>
        <fullName evidence="1">Uncharacterized protein</fullName>
    </submittedName>
</protein>
<accession>A0A6I3IRE8</accession>
<dbReference type="EMBL" id="WLVL01000007">
    <property type="protein sequence ID" value="MTB70871.1"/>
    <property type="molecule type" value="Genomic_DNA"/>
</dbReference>
<comment type="caution">
    <text evidence="1">The sequence shown here is derived from an EMBL/GenBank/DDBJ whole genome shotgun (WGS) entry which is preliminary data.</text>
</comment>
<dbReference type="Proteomes" id="UP000431092">
    <property type="component" value="Unassembled WGS sequence"/>
</dbReference>
<evidence type="ECO:0000313" key="1">
    <source>
        <dbReference type="EMBL" id="MTB70871.1"/>
    </source>
</evidence>
<sequence>MNPFLTEAFAESLLDQSLTGVTERGGWLGSFVAKRLVTVTASSLIEMPGPYADALSRLKAVRGEGPDPRDTDEGRAWGYSWVDRGGVMPVVLVAWLIEGQSPVHVEAFTKARAGDTSSAERAIADLASRLRVEG</sequence>
<name>A0A6I3IRE8_9MICO</name>
<gene>
    <name evidence="1" type="ORF">GGG17_02550</name>
</gene>
<dbReference type="AlphaFoldDB" id="A0A6I3IRE8"/>
<proteinExistence type="predicted"/>